<reference evidence="2 3" key="1">
    <citation type="submission" date="2014-02" db="EMBL/GenBank/DDBJ databases">
        <authorList>
            <person name="Genoscope - CEA"/>
        </authorList>
    </citation>
    <scope>NUCLEOTIDE SEQUENCE [LARGE SCALE GENOMIC DNA]</scope>
    <source>
        <strain evidence="2 3">CS03</strain>
    </source>
</reference>
<keyword evidence="1" id="KW-0812">Transmembrane</keyword>
<evidence type="ECO:0000313" key="2">
    <source>
        <dbReference type="EMBL" id="CDM91158.1"/>
    </source>
</evidence>
<dbReference type="RefSeq" id="WP_046337419.1">
    <property type="nucleotide sequence ID" value="NZ_CAWMEF010000001.1"/>
</dbReference>
<organism evidence="2 3">
    <name type="scientific">Xenorhabdus bovienii</name>
    <name type="common">Xenorhabdus nematophila subsp. bovienii</name>
    <dbReference type="NCBI Taxonomy" id="40576"/>
    <lineage>
        <taxon>Bacteria</taxon>
        <taxon>Pseudomonadati</taxon>
        <taxon>Pseudomonadota</taxon>
        <taxon>Gammaproteobacteria</taxon>
        <taxon>Enterobacterales</taxon>
        <taxon>Morganellaceae</taxon>
        <taxon>Xenorhabdus</taxon>
    </lineage>
</organism>
<feature type="transmembrane region" description="Helical" evidence="1">
    <location>
        <begin position="51"/>
        <end position="73"/>
    </location>
</feature>
<sequence length="119" mass="13665">MQTIQFMPDRLNAEPTVFRGFTTPELGLVSLFGSTVGLVVSLFFIPVIGWVVIPTFILVTPLLAVIFGGKYLVKIKRGKPENYIYRSLALRKREWGIGDYTLIIHDQAWSLRRERIRKI</sequence>
<evidence type="ECO:0000256" key="1">
    <source>
        <dbReference type="SAM" id="Phobius"/>
    </source>
</evidence>
<dbReference type="InterPro" id="IPR021877">
    <property type="entry name" value="DUF3487"/>
</dbReference>
<name>A0A0B6XED6_XENBV</name>
<dbReference type="EMBL" id="FO818637">
    <property type="protein sequence ID" value="CDM91158.1"/>
    <property type="molecule type" value="Genomic_DNA"/>
</dbReference>
<dbReference type="Proteomes" id="UP000032930">
    <property type="component" value="Chromosome"/>
</dbReference>
<protein>
    <recommendedName>
        <fullName evidence="4">TIGR03750 family conjugal transfer protein</fullName>
    </recommendedName>
</protein>
<gene>
    <name evidence="2" type="ORF">XBW1_3802</name>
</gene>
<dbReference type="AlphaFoldDB" id="A0A0B6XED6"/>
<dbReference type="NCBIfam" id="TIGR03750">
    <property type="entry name" value="conj_TIGR03750"/>
    <property type="match status" value="1"/>
</dbReference>
<proteinExistence type="predicted"/>
<evidence type="ECO:0008006" key="4">
    <source>
        <dbReference type="Google" id="ProtNLM"/>
    </source>
</evidence>
<keyword evidence="1" id="KW-1133">Transmembrane helix</keyword>
<accession>A0A0B6XED6</accession>
<feature type="transmembrane region" description="Helical" evidence="1">
    <location>
        <begin position="26"/>
        <end position="45"/>
    </location>
</feature>
<dbReference type="KEGG" id="xbv:XBW1_3802"/>
<dbReference type="Pfam" id="PF11990">
    <property type="entry name" value="DUF3487"/>
    <property type="match status" value="1"/>
</dbReference>
<keyword evidence="1" id="KW-0472">Membrane</keyword>
<evidence type="ECO:0000313" key="3">
    <source>
        <dbReference type="Proteomes" id="UP000032930"/>
    </source>
</evidence>